<feature type="transmembrane region" description="Helical" evidence="1">
    <location>
        <begin position="70"/>
        <end position="91"/>
    </location>
</feature>
<feature type="transmembrane region" description="Helical" evidence="1">
    <location>
        <begin position="103"/>
        <end position="127"/>
    </location>
</feature>
<feature type="transmembrane region" description="Helical" evidence="1">
    <location>
        <begin position="7"/>
        <end position="28"/>
    </location>
</feature>
<feature type="transmembrane region" description="Helical" evidence="1">
    <location>
        <begin position="205"/>
        <end position="222"/>
    </location>
</feature>
<gene>
    <name evidence="2" type="ORF">IAB12_02960</name>
</gene>
<evidence type="ECO:0000313" key="3">
    <source>
        <dbReference type="Proteomes" id="UP000823936"/>
    </source>
</evidence>
<organism evidence="2 3">
    <name type="scientific">Candidatus Ornithospirochaeta avicola</name>
    <dbReference type="NCBI Taxonomy" id="2840896"/>
    <lineage>
        <taxon>Bacteria</taxon>
        <taxon>Pseudomonadati</taxon>
        <taxon>Spirochaetota</taxon>
        <taxon>Spirochaetia</taxon>
        <taxon>Spirochaetales</taxon>
        <taxon>Spirochaetaceae</taxon>
        <taxon>Spirochaetaceae incertae sedis</taxon>
        <taxon>Candidatus Ornithospirochaeta</taxon>
    </lineage>
</organism>
<name>A0A9D1PT35_9SPIO</name>
<keyword evidence="1" id="KW-0472">Membrane</keyword>
<reference evidence="2" key="1">
    <citation type="journal article" date="2021" name="PeerJ">
        <title>Extensive microbial diversity within the chicken gut microbiome revealed by metagenomics and culture.</title>
        <authorList>
            <person name="Gilroy R."/>
            <person name="Ravi A."/>
            <person name="Getino M."/>
            <person name="Pursley I."/>
            <person name="Horton D.L."/>
            <person name="Alikhan N.F."/>
            <person name="Baker D."/>
            <person name="Gharbi K."/>
            <person name="Hall N."/>
            <person name="Watson M."/>
            <person name="Adriaenssens E.M."/>
            <person name="Foster-Nyarko E."/>
            <person name="Jarju S."/>
            <person name="Secka A."/>
            <person name="Antonio M."/>
            <person name="Oren A."/>
            <person name="Chaudhuri R.R."/>
            <person name="La Ragione R."/>
            <person name="Hildebrand F."/>
            <person name="Pallen M.J."/>
        </authorList>
    </citation>
    <scope>NUCLEOTIDE SEQUENCE</scope>
    <source>
        <strain evidence="2">Gambia11-129</strain>
    </source>
</reference>
<feature type="transmembrane region" description="Helical" evidence="1">
    <location>
        <begin position="34"/>
        <end position="58"/>
    </location>
</feature>
<keyword evidence="1" id="KW-1133">Transmembrane helix</keyword>
<feature type="transmembrane region" description="Helical" evidence="1">
    <location>
        <begin position="134"/>
        <end position="152"/>
    </location>
</feature>
<dbReference type="Proteomes" id="UP000823936">
    <property type="component" value="Unassembled WGS sequence"/>
</dbReference>
<feature type="transmembrane region" description="Helical" evidence="1">
    <location>
        <begin position="228"/>
        <end position="245"/>
    </location>
</feature>
<sequence length="249" mass="27818">MSKTASNIISVLNILFVIFFSAILSLCFMDSRNIYPVMLETIPLAFVLFFSLLANIIIKVKHHSHTPEGELLPLLFLFLSLECSSVLPFFYTCSKIMVLNPLVMNVIIRFSFISTSLLFVFSSLMYMGSNFKQLVNYLIISLCFSFLLSVLAPGSNSSDASSINFGSVYDVYLNYAIYMINVVSIISFIVAIINDKTRRNLKRCITYILLVIGNAGIFLSSATLVNVIIFPLIFAIASIMLIITSKESL</sequence>
<dbReference type="AlphaFoldDB" id="A0A9D1PT35"/>
<keyword evidence="1" id="KW-0812">Transmembrane</keyword>
<protein>
    <submittedName>
        <fullName evidence="2">Uncharacterized protein</fullName>
    </submittedName>
</protein>
<proteinExistence type="predicted"/>
<dbReference type="EMBL" id="DXHU01000013">
    <property type="protein sequence ID" value="HIV98725.1"/>
    <property type="molecule type" value="Genomic_DNA"/>
</dbReference>
<evidence type="ECO:0000313" key="2">
    <source>
        <dbReference type="EMBL" id="HIV98725.1"/>
    </source>
</evidence>
<reference evidence="2" key="2">
    <citation type="submission" date="2021-04" db="EMBL/GenBank/DDBJ databases">
        <authorList>
            <person name="Gilroy R."/>
        </authorList>
    </citation>
    <scope>NUCLEOTIDE SEQUENCE</scope>
    <source>
        <strain evidence="2">Gambia11-129</strain>
    </source>
</reference>
<comment type="caution">
    <text evidence="2">The sequence shown here is derived from an EMBL/GenBank/DDBJ whole genome shotgun (WGS) entry which is preliminary data.</text>
</comment>
<evidence type="ECO:0000256" key="1">
    <source>
        <dbReference type="SAM" id="Phobius"/>
    </source>
</evidence>
<feature type="transmembrane region" description="Helical" evidence="1">
    <location>
        <begin position="172"/>
        <end position="193"/>
    </location>
</feature>
<accession>A0A9D1PT35</accession>